<name>A0A840QG21_9PSEU</name>
<evidence type="ECO:0000313" key="3">
    <source>
        <dbReference type="Proteomes" id="UP000584374"/>
    </source>
</evidence>
<protein>
    <submittedName>
        <fullName evidence="2">Uncharacterized protein</fullName>
    </submittedName>
</protein>
<sequence>MRHKIRAATALLVAAGSLTARASPGPGDQRGRHAGASYAKIMSELADRLEARLARWVRVRDLVS</sequence>
<dbReference type="RefSeq" id="WP_184732773.1">
    <property type="nucleotide sequence ID" value="NZ_JACHIW010000003.1"/>
</dbReference>
<proteinExistence type="predicted"/>
<keyword evidence="1" id="KW-0732">Signal</keyword>
<feature type="chain" id="PRO_5033025168" evidence="1">
    <location>
        <begin position="23"/>
        <end position="64"/>
    </location>
</feature>
<dbReference type="Proteomes" id="UP000584374">
    <property type="component" value="Unassembled WGS sequence"/>
</dbReference>
<evidence type="ECO:0000313" key="2">
    <source>
        <dbReference type="EMBL" id="MBB5159794.1"/>
    </source>
</evidence>
<reference evidence="2 3" key="1">
    <citation type="submission" date="2020-08" db="EMBL/GenBank/DDBJ databases">
        <title>Sequencing the genomes of 1000 actinobacteria strains.</title>
        <authorList>
            <person name="Klenk H.-P."/>
        </authorList>
    </citation>
    <scope>NUCLEOTIDE SEQUENCE [LARGE SCALE GENOMIC DNA]</scope>
    <source>
        <strain evidence="2 3">DSM 45584</strain>
    </source>
</reference>
<evidence type="ECO:0000256" key="1">
    <source>
        <dbReference type="SAM" id="SignalP"/>
    </source>
</evidence>
<dbReference type="EMBL" id="JACHIW010000003">
    <property type="protein sequence ID" value="MBB5159794.1"/>
    <property type="molecule type" value="Genomic_DNA"/>
</dbReference>
<comment type="caution">
    <text evidence="2">The sequence shown here is derived from an EMBL/GenBank/DDBJ whole genome shotgun (WGS) entry which is preliminary data.</text>
</comment>
<accession>A0A840QG21</accession>
<keyword evidence="3" id="KW-1185">Reference proteome</keyword>
<gene>
    <name evidence="2" type="ORF">BJ970_007394</name>
</gene>
<dbReference type="AlphaFoldDB" id="A0A840QG21"/>
<organism evidence="2 3">
    <name type="scientific">Saccharopolyspora phatthalungensis</name>
    <dbReference type="NCBI Taxonomy" id="664693"/>
    <lineage>
        <taxon>Bacteria</taxon>
        <taxon>Bacillati</taxon>
        <taxon>Actinomycetota</taxon>
        <taxon>Actinomycetes</taxon>
        <taxon>Pseudonocardiales</taxon>
        <taxon>Pseudonocardiaceae</taxon>
        <taxon>Saccharopolyspora</taxon>
    </lineage>
</organism>
<feature type="signal peptide" evidence="1">
    <location>
        <begin position="1"/>
        <end position="22"/>
    </location>
</feature>